<dbReference type="EMBL" id="MU971376">
    <property type="protein sequence ID" value="KAK9237010.1"/>
    <property type="molecule type" value="Genomic_DNA"/>
</dbReference>
<gene>
    <name evidence="1" type="ORF">V1525DRAFT_419923</name>
</gene>
<protein>
    <submittedName>
        <fullName evidence="1">Kinase-like domain-containing protein</fullName>
    </submittedName>
</protein>
<evidence type="ECO:0000313" key="2">
    <source>
        <dbReference type="Proteomes" id="UP001433508"/>
    </source>
</evidence>
<proteinExistence type="predicted"/>
<organism evidence="1 2">
    <name type="scientific">Lipomyces kononenkoae</name>
    <name type="common">Yeast</name>
    <dbReference type="NCBI Taxonomy" id="34357"/>
    <lineage>
        <taxon>Eukaryota</taxon>
        <taxon>Fungi</taxon>
        <taxon>Dikarya</taxon>
        <taxon>Ascomycota</taxon>
        <taxon>Saccharomycotina</taxon>
        <taxon>Lipomycetes</taxon>
        <taxon>Lipomycetales</taxon>
        <taxon>Lipomycetaceae</taxon>
        <taxon>Lipomyces</taxon>
    </lineage>
</organism>
<accession>A0ACC3SZJ8</accession>
<dbReference type="Proteomes" id="UP001433508">
    <property type="component" value="Unassembled WGS sequence"/>
</dbReference>
<comment type="caution">
    <text evidence="1">The sequence shown here is derived from an EMBL/GenBank/DDBJ whole genome shotgun (WGS) entry which is preliminary data.</text>
</comment>
<keyword evidence="2" id="KW-1185">Reference proteome</keyword>
<sequence length="363" mass="41522">MRRFERIYEVVEPVEEYRPGGYHPVRLHDIFNQRYEIVAKLAYGEFSTVWLARDRKLKQHVTLKILRADASKNSNERSVLLYLSAPDLEHPGQRHVIQLLDHFEHHGPNGSHLCLILPSMMSDGGEMTRRGKPRQAAYVRAVSRQILLGLDFVHKRGIIHSDLQPANILFSIAGTELSDTSLHSPEFCSVNWLQGVDVNDSAPKYLITSQRPRGLLDDADFSTLLVKIGDMGGAIWSGQRDQRPVTPIGLRPPELIHGDSWDASIDIWILGCLLFELATNEPLFAVETFGLEREQIDEIHEKLLHRIDDDNCFTSYLSERLPSDFGNENTRQFGLFLLSMLRRLPEERKTTTELLSHDFLQSH</sequence>
<reference evidence="2" key="1">
    <citation type="journal article" date="2024" name="Front. Bioeng. Biotechnol.">
        <title>Genome-scale model development and genomic sequencing of the oleaginous clade Lipomyces.</title>
        <authorList>
            <person name="Czajka J.J."/>
            <person name="Han Y."/>
            <person name="Kim J."/>
            <person name="Mondo S.J."/>
            <person name="Hofstad B.A."/>
            <person name="Robles A."/>
            <person name="Haridas S."/>
            <person name="Riley R."/>
            <person name="LaButti K."/>
            <person name="Pangilinan J."/>
            <person name="Andreopoulos W."/>
            <person name="Lipzen A."/>
            <person name="Yan J."/>
            <person name="Wang M."/>
            <person name="Ng V."/>
            <person name="Grigoriev I.V."/>
            <person name="Spatafora J.W."/>
            <person name="Magnuson J.K."/>
            <person name="Baker S.E."/>
            <person name="Pomraning K.R."/>
        </authorList>
    </citation>
    <scope>NUCLEOTIDE SEQUENCE [LARGE SCALE GENOMIC DNA]</scope>
    <source>
        <strain evidence="2">CBS 7786</strain>
    </source>
</reference>
<name>A0ACC3SZJ8_LIPKO</name>
<evidence type="ECO:0000313" key="1">
    <source>
        <dbReference type="EMBL" id="KAK9237010.1"/>
    </source>
</evidence>